<dbReference type="PROSITE" id="PS51640">
    <property type="entry name" value="MRG"/>
    <property type="match status" value="1"/>
</dbReference>
<evidence type="ECO:0000313" key="1">
    <source>
        <dbReference type="EMBL" id="UMM40758.1"/>
    </source>
</evidence>
<dbReference type="AlphaFoldDB" id="A0AAE9F856"/>
<reference evidence="1 2" key="1">
    <citation type="submission" date="2022-04" db="EMBL/GenBank/DDBJ databases">
        <title>Chromosome-level reference genomes for two strains of Caenorhabditis briggsae: an improved platform for comparative genomics.</title>
        <authorList>
            <person name="Stevens L."/>
            <person name="Andersen E."/>
        </authorList>
    </citation>
    <scope>NUCLEOTIDE SEQUENCE [LARGE SCALE GENOMIC DNA]</scope>
    <source>
        <strain evidence="1">VX34</strain>
        <tissue evidence="1">Whole-organism</tissue>
    </source>
</reference>
<accession>A0AAE9F856</accession>
<gene>
    <name evidence="1" type="ORF">L5515_017274</name>
</gene>
<evidence type="ECO:0000313" key="2">
    <source>
        <dbReference type="Proteomes" id="UP000829354"/>
    </source>
</evidence>
<name>A0AAE9F856_CAEBR</name>
<protein>
    <submittedName>
        <fullName evidence="1">Uncharacterized protein</fullName>
    </submittedName>
</protein>
<proteinExistence type="predicted"/>
<organism evidence="1 2">
    <name type="scientific">Caenorhabditis briggsae</name>
    <dbReference type="NCBI Taxonomy" id="6238"/>
    <lineage>
        <taxon>Eukaryota</taxon>
        <taxon>Metazoa</taxon>
        <taxon>Ecdysozoa</taxon>
        <taxon>Nematoda</taxon>
        <taxon>Chromadorea</taxon>
        <taxon>Rhabditida</taxon>
        <taxon>Rhabditina</taxon>
        <taxon>Rhabditomorpha</taxon>
        <taxon>Rhabditoidea</taxon>
        <taxon>Rhabditidae</taxon>
        <taxon>Peloderinae</taxon>
        <taxon>Caenorhabditis</taxon>
    </lineage>
</organism>
<sequence>MFLGFMCAGNEAFYILLYIRAFCAGAMKCTTPKSPLLMEIKNLRSTTFTSCDGTNATTSPFCSQKEDEKEHQVPRSFAMPLVADMKLDKNGFLTKAPAEVPVDQIVENYLASLPKRTKE</sequence>
<dbReference type="EMBL" id="CP092625">
    <property type="protein sequence ID" value="UMM40758.1"/>
    <property type="molecule type" value="Genomic_DNA"/>
</dbReference>
<dbReference type="Proteomes" id="UP000829354">
    <property type="component" value="Chromosome X"/>
</dbReference>
<keyword evidence="2" id="KW-1185">Reference proteome</keyword>